<name>A0A101SPX5_9ACTN</name>
<protein>
    <submittedName>
        <fullName evidence="2">Uncharacterized protein</fullName>
    </submittedName>
</protein>
<organism evidence="2 3">
    <name type="scientific">Streptomyces griseoruber</name>
    <dbReference type="NCBI Taxonomy" id="1943"/>
    <lineage>
        <taxon>Bacteria</taxon>
        <taxon>Bacillati</taxon>
        <taxon>Actinomycetota</taxon>
        <taxon>Actinomycetes</taxon>
        <taxon>Kitasatosporales</taxon>
        <taxon>Streptomycetaceae</taxon>
        <taxon>Streptomyces</taxon>
    </lineage>
</organism>
<comment type="caution">
    <text evidence="2">The sequence shown here is derived from an EMBL/GenBank/DDBJ whole genome shotgun (WGS) entry which is preliminary data.</text>
</comment>
<accession>A0A101SPX5</accession>
<feature type="transmembrane region" description="Helical" evidence="1">
    <location>
        <begin position="66"/>
        <end position="90"/>
    </location>
</feature>
<keyword evidence="3" id="KW-1185">Reference proteome</keyword>
<evidence type="ECO:0000313" key="3">
    <source>
        <dbReference type="Proteomes" id="UP000052982"/>
    </source>
</evidence>
<keyword evidence="1" id="KW-0472">Membrane</keyword>
<dbReference type="EMBL" id="LMWW01000054">
    <property type="protein sequence ID" value="KUN78084.1"/>
    <property type="molecule type" value="Genomic_DNA"/>
</dbReference>
<evidence type="ECO:0000256" key="1">
    <source>
        <dbReference type="SAM" id="Phobius"/>
    </source>
</evidence>
<dbReference type="Proteomes" id="UP000052982">
    <property type="component" value="Unassembled WGS sequence"/>
</dbReference>
<dbReference type="RefSeq" id="WP_055633616.1">
    <property type="nucleotide sequence ID" value="NZ_KQ948777.1"/>
</dbReference>
<sequence length="105" mass="10273">MLLGWGIVVLARHALTVSRALGAAPGEAVTALCAAQLLSAAPGPAAGIPAGLGLSRLFGDTVTPPASWLLTTALVILTAAGALTALPAWAHARHPAGRALNTGPA</sequence>
<dbReference type="AlphaFoldDB" id="A0A101SPX5"/>
<gene>
    <name evidence="2" type="ORF">AQJ64_31935</name>
</gene>
<dbReference type="STRING" id="1943.AQJ64_31935"/>
<reference evidence="2 3" key="1">
    <citation type="submission" date="2015-10" db="EMBL/GenBank/DDBJ databases">
        <title>Draft genome sequence of Streptomyces griseoruber DSM 40281, type strain for the species Streptomyces griseoruber.</title>
        <authorList>
            <person name="Ruckert C."/>
            <person name="Winkler A."/>
            <person name="Kalinowski J."/>
            <person name="Kampfer P."/>
            <person name="Glaeser S."/>
        </authorList>
    </citation>
    <scope>NUCLEOTIDE SEQUENCE [LARGE SCALE GENOMIC DNA]</scope>
    <source>
        <strain evidence="2 3">DSM 40281</strain>
    </source>
</reference>
<keyword evidence="1" id="KW-1133">Transmembrane helix</keyword>
<evidence type="ECO:0000313" key="2">
    <source>
        <dbReference type="EMBL" id="KUN78084.1"/>
    </source>
</evidence>
<proteinExistence type="predicted"/>
<keyword evidence="1" id="KW-0812">Transmembrane</keyword>